<evidence type="ECO:0000313" key="2">
    <source>
        <dbReference type="EMBL" id="KAK9996370.1"/>
    </source>
</evidence>
<name>A0AAW2CH86_9ROSI</name>
<keyword evidence="1" id="KW-0812">Transmembrane</keyword>
<evidence type="ECO:0000313" key="3">
    <source>
        <dbReference type="Proteomes" id="UP001459277"/>
    </source>
</evidence>
<reference evidence="2 3" key="1">
    <citation type="submission" date="2024-01" db="EMBL/GenBank/DDBJ databases">
        <title>A telomere-to-telomere, gap-free genome of sweet tea (Lithocarpus litseifolius).</title>
        <authorList>
            <person name="Zhou J."/>
        </authorList>
    </citation>
    <scope>NUCLEOTIDE SEQUENCE [LARGE SCALE GENOMIC DNA]</scope>
    <source>
        <strain evidence="2">Zhou-2022a</strain>
        <tissue evidence="2">Leaf</tissue>
    </source>
</reference>
<keyword evidence="1" id="KW-1133">Transmembrane helix</keyword>
<protein>
    <submittedName>
        <fullName evidence="2">Uncharacterized protein</fullName>
    </submittedName>
</protein>
<dbReference type="Proteomes" id="UP001459277">
    <property type="component" value="Unassembled WGS sequence"/>
</dbReference>
<gene>
    <name evidence="2" type="ORF">SO802_021056</name>
</gene>
<keyword evidence="1" id="KW-0472">Membrane</keyword>
<sequence length="79" mass="8460">MSHDPKGILTMELWSKMEMVALMVGEGMEVEVKAMEEVAAILGMGGAIIAVGLFNRISAVIIIMEVGQLLHKAAISFNS</sequence>
<organism evidence="2 3">
    <name type="scientific">Lithocarpus litseifolius</name>
    <dbReference type="NCBI Taxonomy" id="425828"/>
    <lineage>
        <taxon>Eukaryota</taxon>
        <taxon>Viridiplantae</taxon>
        <taxon>Streptophyta</taxon>
        <taxon>Embryophyta</taxon>
        <taxon>Tracheophyta</taxon>
        <taxon>Spermatophyta</taxon>
        <taxon>Magnoliopsida</taxon>
        <taxon>eudicotyledons</taxon>
        <taxon>Gunneridae</taxon>
        <taxon>Pentapetalae</taxon>
        <taxon>rosids</taxon>
        <taxon>fabids</taxon>
        <taxon>Fagales</taxon>
        <taxon>Fagaceae</taxon>
        <taxon>Lithocarpus</taxon>
    </lineage>
</organism>
<accession>A0AAW2CH86</accession>
<dbReference type="AlphaFoldDB" id="A0AAW2CH86"/>
<keyword evidence="3" id="KW-1185">Reference proteome</keyword>
<evidence type="ECO:0000256" key="1">
    <source>
        <dbReference type="SAM" id="Phobius"/>
    </source>
</evidence>
<comment type="caution">
    <text evidence="2">The sequence shown here is derived from an EMBL/GenBank/DDBJ whole genome shotgun (WGS) entry which is preliminary data.</text>
</comment>
<proteinExistence type="predicted"/>
<feature type="transmembrane region" description="Helical" evidence="1">
    <location>
        <begin position="38"/>
        <end position="63"/>
    </location>
</feature>
<dbReference type="EMBL" id="JAZDWU010000007">
    <property type="protein sequence ID" value="KAK9996370.1"/>
    <property type="molecule type" value="Genomic_DNA"/>
</dbReference>